<dbReference type="PRINTS" id="PR00371">
    <property type="entry name" value="FPNCR"/>
</dbReference>
<dbReference type="Pfam" id="PF00258">
    <property type="entry name" value="Flavodoxin_1"/>
    <property type="match status" value="1"/>
</dbReference>
<dbReference type="Gene3D" id="3.40.50.360">
    <property type="match status" value="1"/>
</dbReference>
<dbReference type="InterPro" id="IPR023173">
    <property type="entry name" value="NADPH_Cyt_P450_Rdtase_alpha"/>
</dbReference>
<protein>
    <submittedName>
        <fullName evidence="10">Riboflavin synthase domain-like protein</fullName>
    </submittedName>
</protein>
<dbReference type="InterPro" id="IPR003097">
    <property type="entry name" value="CysJ-like_FAD-binding"/>
</dbReference>
<dbReference type="PANTHER" id="PTHR19384:SF10">
    <property type="entry name" value="NADPH-DEPENDENT DIFLAVIN OXIDOREDUCTASE 1"/>
    <property type="match status" value="1"/>
</dbReference>
<dbReference type="InterPro" id="IPR001094">
    <property type="entry name" value="Flavdoxin-like"/>
</dbReference>
<accession>A0A316UU89</accession>
<organism evidence="10 11">
    <name type="scientific">Jaminaea rosea</name>
    <dbReference type="NCBI Taxonomy" id="1569628"/>
    <lineage>
        <taxon>Eukaryota</taxon>
        <taxon>Fungi</taxon>
        <taxon>Dikarya</taxon>
        <taxon>Basidiomycota</taxon>
        <taxon>Ustilaginomycotina</taxon>
        <taxon>Exobasidiomycetes</taxon>
        <taxon>Microstromatales</taxon>
        <taxon>Microstromatales incertae sedis</taxon>
        <taxon>Jaminaea</taxon>
    </lineage>
</organism>
<dbReference type="GO" id="GO:0010181">
    <property type="term" value="F:FMN binding"/>
    <property type="evidence" value="ECO:0007669"/>
    <property type="project" value="InterPro"/>
</dbReference>
<evidence type="ECO:0000256" key="3">
    <source>
        <dbReference type="ARBA" id="ARBA00022630"/>
    </source>
</evidence>
<dbReference type="Pfam" id="PF00667">
    <property type="entry name" value="FAD_binding_1"/>
    <property type="match status" value="1"/>
</dbReference>
<keyword evidence="4" id="KW-0288">FMN</keyword>
<evidence type="ECO:0000256" key="7">
    <source>
        <dbReference type="ARBA" id="ARBA00023002"/>
    </source>
</evidence>
<dbReference type="PRINTS" id="PR00369">
    <property type="entry name" value="FLAVODOXIN"/>
</dbReference>
<dbReference type="PROSITE" id="PS51384">
    <property type="entry name" value="FAD_FR"/>
    <property type="match status" value="1"/>
</dbReference>
<reference evidence="10 11" key="1">
    <citation type="journal article" date="2018" name="Mol. Biol. Evol.">
        <title>Broad Genomic Sampling Reveals a Smut Pathogenic Ancestry of the Fungal Clade Ustilaginomycotina.</title>
        <authorList>
            <person name="Kijpornyongpan T."/>
            <person name="Mondo S.J."/>
            <person name="Barry K."/>
            <person name="Sandor L."/>
            <person name="Lee J."/>
            <person name="Lipzen A."/>
            <person name="Pangilinan J."/>
            <person name="LaButti K."/>
            <person name="Hainaut M."/>
            <person name="Henrissat B."/>
            <person name="Grigoriev I.V."/>
            <person name="Spatafora J.W."/>
            <person name="Aime M.C."/>
        </authorList>
    </citation>
    <scope>NUCLEOTIDE SEQUENCE [LARGE SCALE GENOMIC DNA]</scope>
    <source>
        <strain evidence="10 11">MCA 5214</strain>
    </source>
</reference>
<name>A0A316UU89_9BASI</name>
<evidence type="ECO:0000256" key="5">
    <source>
        <dbReference type="ARBA" id="ARBA00022827"/>
    </source>
</evidence>
<feature type="domain" description="FAD-binding FR-type" evidence="9">
    <location>
        <begin position="217"/>
        <end position="470"/>
    </location>
</feature>
<dbReference type="SUPFAM" id="SSF63380">
    <property type="entry name" value="Riboflavin synthase domain-like"/>
    <property type="match status" value="1"/>
</dbReference>
<dbReference type="GeneID" id="37028212"/>
<dbReference type="InterPro" id="IPR001709">
    <property type="entry name" value="Flavoprot_Pyr_Nucl_cyt_Rdtase"/>
</dbReference>
<evidence type="ECO:0000256" key="2">
    <source>
        <dbReference type="ARBA" id="ARBA00001974"/>
    </source>
</evidence>
<dbReference type="Gene3D" id="2.40.30.10">
    <property type="entry name" value="Translation factors"/>
    <property type="match status" value="1"/>
</dbReference>
<keyword evidence="5" id="KW-0274">FAD</keyword>
<keyword evidence="6" id="KW-0521">NADP</keyword>
<dbReference type="GO" id="GO:0050660">
    <property type="term" value="F:flavin adenine dinucleotide binding"/>
    <property type="evidence" value="ECO:0007669"/>
    <property type="project" value="TreeGrafter"/>
</dbReference>
<dbReference type="OrthoDB" id="1856718at2759"/>
<dbReference type="GO" id="GO:0016491">
    <property type="term" value="F:oxidoreductase activity"/>
    <property type="evidence" value="ECO:0007669"/>
    <property type="project" value="UniProtKB-KW"/>
</dbReference>
<evidence type="ECO:0000256" key="6">
    <source>
        <dbReference type="ARBA" id="ARBA00022857"/>
    </source>
</evidence>
<dbReference type="InterPro" id="IPR017938">
    <property type="entry name" value="Riboflavin_synthase-like_b-brl"/>
</dbReference>
<dbReference type="AlphaFoldDB" id="A0A316UU89"/>
<dbReference type="PROSITE" id="PS50902">
    <property type="entry name" value="FLAVODOXIN_LIKE"/>
    <property type="match status" value="1"/>
</dbReference>
<dbReference type="STRING" id="1569628.A0A316UU89"/>
<evidence type="ECO:0000256" key="1">
    <source>
        <dbReference type="ARBA" id="ARBA00001917"/>
    </source>
</evidence>
<dbReference type="EMBL" id="KZ819670">
    <property type="protein sequence ID" value="PWN26665.1"/>
    <property type="molecule type" value="Genomic_DNA"/>
</dbReference>
<keyword evidence="11" id="KW-1185">Reference proteome</keyword>
<dbReference type="Pfam" id="PF00175">
    <property type="entry name" value="NAD_binding_1"/>
    <property type="match status" value="1"/>
</dbReference>
<dbReference type="InterPro" id="IPR017927">
    <property type="entry name" value="FAD-bd_FR_type"/>
</dbReference>
<dbReference type="Gene3D" id="3.40.50.80">
    <property type="entry name" value="Nucleotide-binding domain of ferredoxin-NADP reductase (FNR) module"/>
    <property type="match status" value="1"/>
</dbReference>
<keyword evidence="7" id="KW-0560">Oxidoreductase</keyword>
<gene>
    <name evidence="10" type="ORF">BDZ90DRAFT_232797</name>
</gene>
<dbReference type="Gene3D" id="1.20.990.10">
    <property type="entry name" value="NADPH-cytochrome p450 Reductase, Chain A, domain 3"/>
    <property type="match status" value="1"/>
</dbReference>
<comment type="cofactor">
    <cofactor evidence="2">
        <name>FAD</name>
        <dbReference type="ChEBI" id="CHEBI:57692"/>
    </cofactor>
</comment>
<proteinExistence type="predicted"/>
<evidence type="ECO:0000259" key="8">
    <source>
        <dbReference type="PROSITE" id="PS50902"/>
    </source>
</evidence>
<sequence>MSNGLVDAAEASTAPRPRLRIIYASATGTAQDLAYRCGRLAQRNHFPVRIDDVERVHLDDLIEHDGDGGGGHVVVFLVATAGNGSFPPSATSLWSQLLSSSLPLGSTLQRLQFAIFGLGDSSYPRFCWPERMMRKRLVDLGAKEVERGEGDEQHYLGLDGTYQPFLAALFDRLNAQYPLPLGMEILPDDVALPPTLELRLLDECGDESQLLAPAASTTTRWLRLVKNERLTSPDHFQDVRLFEFEVPTDKEPDLNFIAGDVAALRPVNDLQSCLALLDRLGWTKDKDRFVQVWDTQSQRAISLPALTPTATKSQTTLLDYIQHHVTPFSALRPSLFPLLRPFATSDVEREKLAEFCTPGEGYEDAMEYGVRTKRTVWEVLDEFRSVQLPVARAAEVLGGEMREREFSIASSPSLTPRRIQLLVAIVQYRTRIRTPRRGVATRWLASLDPSDPTTPLIPVQLRPSTILRLPPDDSTPIICVGPGTGVAPLRGLILERIARGAGGKERNTVFLGCRSARDDKLLGDEWDQLHAQGHVAVHWAISRTNQEGKPRKGAREYVQDVLRRQGEAVWDQILLEGAWVYICGSSGKMPEGVREAVLDIAEEHGGLERDQAERFVSERLEAGGRWREECWS</sequence>
<evidence type="ECO:0000313" key="10">
    <source>
        <dbReference type="EMBL" id="PWN26665.1"/>
    </source>
</evidence>
<comment type="cofactor">
    <cofactor evidence="1">
        <name>FMN</name>
        <dbReference type="ChEBI" id="CHEBI:58210"/>
    </cofactor>
</comment>
<dbReference type="SUPFAM" id="SSF52343">
    <property type="entry name" value="Ferredoxin reductase-like, C-terminal NADP-linked domain"/>
    <property type="match status" value="1"/>
</dbReference>
<dbReference type="Proteomes" id="UP000245884">
    <property type="component" value="Unassembled WGS sequence"/>
</dbReference>
<dbReference type="InterPro" id="IPR029039">
    <property type="entry name" value="Flavoprotein-like_sf"/>
</dbReference>
<dbReference type="PANTHER" id="PTHR19384">
    <property type="entry name" value="NITRIC OXIDE SYNTHASE-RELATED"/>
    <property type="match status" value="1"/>
</dbReference>
<evidence type="ECO:0000313" key="11">
    <source>
        <dbReference type="Proteomes" id="UP000245884"/>
    </source>
</evidence>
<evidence type="ECO:0000259" key="9">
    <source>
        <dbReference type="PROSITE" id="PS51384"/>
    </source>
</evidence>
<dbReference type="InterPro" id="IPR039261">
    <property type="entry name" value="FNR_nucleotide-bd"/>
</dbReference>
<keyword evidence="3" id="KW-0285">Flavoprotein</keyword>
<dbReference type="GO" id="GO:0005829">
    <property type="term" value="C:cytosol"/>
    <property type="evidence" value="ECO:0007669"/>
    <property type="project" value="TreeGrafter"/>
</dbReference>
<dbReference type="InterPro" id="IPR008254">
    <property type="entry name" value="Flavodoxin/NO_synth"/>
</dbReference>
<dbReference type="RefSeq" id="XP_025361277.1">
    <property type="nucleotide sequence ID" value="XM_025506389.1"/>
</dbReference>
<feature type="domain" description="Flavodoxin-like" evidence="8">
    <location>
        <begin position="19"/>
        <end position="170"/>
    </location>
</feature>
<dbReference type="InterPro" id="IPR001433">
    <property type="entry name" value="OxRdtase_FAD/NAD-bd"/>
</dbReference>
<dbReference type="SUPFAM" id="SSF52218">
    <property type="entry name" value="Flavoproteins"/>
    <property type="match status" value="1"/>
</dbReference>
<evidence type="ECO:0000256" key="4">
    <source>
        <dbReference type="ARBA" id="ARBA00022643"/>
    </source>
</evidence>